<dbReference type="InterPro" id="IPR035979">
    <property type="entry name" value="RBD_domain_sf"/>
</dbReference>
<reference evidence="5" key="1">
    <citation type="submission" date="2021-05" db="EMBL/GenBank/DDBJ databases">
        <authorList>
            <person name="Alioto T."/>
            <person name="Alioto T."/>
            <person name="Gomez Garrido J."/>
        </authorList>
    </citation>
    <scope>NUCLEOTIDE SEQUENCE</scope>
</reference>
<dbReference type="PROSITE" id="PS50102">
    <property type="entry name" value="RRM"/>
    <property type="match status" value="1"/>
</dbReference>
<dbReference type="SMART" id="SM00360">
    <property type="entry name" value="RRM"/>
    <property type="match status" value="1"/>
</dbReference>
<dbReference type="PANTHER" id="PTHR16105">
    <property type="entry name" value="RNA-BINDING REGION-CONTAINING PROTEIN 3"/>
    <property type="match status" value="1"/>
</dbReference>
<name>A0A8D8YXJ7_9HEMI</name>
<dbReference type="GO" id="GO:0000398">
    <property type="term" value="P:mRNA splicing, via spliceosome"/>
    <property type="evidence" value="ECO:0007669"/>
    <property type="project" value="TreeGrafter"/>
</dbReference>
<dbReference type="InterPro" id="IPR012677">
    <property type="entry name" value="Nucleotide-bd_a/b_plait_sf"/>
</dbReference>
<sequence length="412" mass="46790">MAERNSTRSKRLDSYPTGCQHVQSMGDDFLEDLAFRQQDKQYSITRLLNDEREFQSSHTFKPITEYNKGTTSLQSFVSNVDSNEPPQPSTSSDNNEQPLPYLGLSRHEYDILTSVKPNSETTKLLTFALANKKGNERNNAQPAFIHRDHPINHLQDIHDKVFSNADPHRTAQTIVRKRKQLLQYYSEPIGPEQKSSKSNSLWDVKDLNSVTLNSKRQYTAAPLPDTKHISIGSKSRNSSNPDYNHKKEDKKEVTKSQTETSALQGVSSSKYPPQGQKSSALKDSSGGQPFVAPPGCQMSEAELKLIPRFTEDEIRMIPRFQNWSKGCQPSKTLYIKNLSNKVTDTDLASIFQHYQDAHSPRIVYRLMTSGKMRGQAFVDFHNVQMAERALEERNGLALKDKPIVIQFARNKD</sequence>
<dbReference type="PANTHER" id="PTHR16105:SF2">
    <property type="entry name" value="RNA-BINDING PROTEIN 41"/>
    <property type="match status" value="1"/>
</dbReference>
<dbReference type="GO" id="GO:0097157">
    <property type="term" value="F:pre-mRNA intronic binding"/>
    <property type="evidence" value="ECO:0007669"/>
    <property type="project" value="TreeGrafter"/>
</dbReference>
<evidence type="ECO:0000259" key="4">
    <source>
        <dbReference type="PROSITE" id="PS50102"/>
    </source>
</evidence>
<accession>A0A8D8YXJ7</accession>
<evidence type="ECO:0000256" key="1">
    <source>
        <dbReference type="ARBA" id="ARBA00022884"/>
    </source>
</evidence>
<evidence type="ECO:0000256" key="3">
    <source>
        <dbReference type="SAM" id="MobiDB-lite"/>
    </source>
</evidence>
<feature type="compositionally biased region" description="Basic and acidic residues" evidence="3">
    <location>
        <begin position="243"/>
        <end position="254"/>
    </location>
</feature>
<feature type="region of interest" description="Disordered" evidence="3">
    <location>
        <begin position="218"/>
        <end position="296"/>
    </location>
</feature>
<feature type="compositionally biased region" description="Polar residues" evidence="3">
    <location>
        <begin position="77"/>
        <end position="97"/>
    </location>
</feature>
<evidence type="ECO:0000313" key="5">
    <source>
        <dbReference type="EMBL" id="CAG6737018.1"/>
    </source>
</evidence>
<organism evidence="5">
    <name type="scientific">Cacopsylla melanoneura</name>
    <dbReference type="NCBI Taxonomy" id="428564"/>
    <lineage>
        <taxon>Eukaryota</taxon>
        <taxon>Metazoa</taxon>
        <taxon>Ecdysozoa</taxon>
        <taxon>Arthropoda</taxon>
        <taxon>Hexapoda</taxon>
        <taxon>Insecta</taxon>
        <taxon>Pterygota</taxon>
        <taxon>Neoptera</taxon>
        <taxon>Paraneoptera</taxon>
        <taxon>Hemiptera</taxon>
        <taxon>Sternorrhyncha</taxon>
        <taxon>Psylloidea</taxon>
        <taxon>Psyllidae</taxon>
        <taxon>Psyllinae</taxon>
        <taxon>Cacopsylla</taxon>
    </lineage>
</organism>
<protein>
    <submittedName>
        <fullName evidence="5">RNA-binding protein 41</fullName>
    </submittedName>
</protein>
<proteinExistence type="predicted"/>
<dbReference type="InterPro" id="IPR000504">
    <property type="entry name" value="RRM_dom"/>
</dbReference>
<dbReference type="SUPFAM" id="SSF54928">
    <property type="entry name" value="RNA-binding domain, RBD"/>
    <property type="match status" value="1"/>
</dbReference>
<dbReference type="GO" id="GO:0005689">
    <property type="term" value="C:U12-type spliceosomal complex"/>
    <property type="evidence" value="ECO:0007669"/>
    <property type="project" value="TreeGrafter"/>
</dbReference>
<dbReference type="InterPro" id="IPR045164">
    <property type="entry name" value="RBM41/RNPC3"/>
</dbReference>
<keyword evidence="1 2" id="KW-0694">RNA-binding</keyword>
<feature type="region of interest" description="Disordered" evidence="3">
    <location>
        <begin position="77"/>
        <end position="101"/>
    </location>
</feature>
<evidence type="ECO:0000256" key="2">
    <source>
        <dbReference type="PROSITE-ProRule" id="PRU00176"/>
    </source>
</evidence>
<dbReference type="EMBL" id="HBUF01065478">
    <property type="protein sequence ID" value="CAG6627491.1"/>
    <property type="molecule type" value="Transcribed_RNA"/>
</dbReference>
<dbReference type="GO" id="GO:0030626">
    <property type="term" value="F:U12 snRNA binding"/>
    <property type="evidence" value="ECO:0007669"/>
    <property type="project" value="TreeGrafter"/>
</dbReference>
<dbReference type="EMBL" id="HBUF01401521">
    <property type="protein sequence ID" value="CAG6737018.1"/>
    <property type="molecule type" value="Transcribed_RNA"/>
</dbReference>
<feature type="compositionally biased region" description="Polar residues" evidence="3">
    <location>
        <begin position="255"/>
        <end position="287"/>
    </location>
</feature>
<feature type="compositionally biased region" description="Polar residues" evidence="3">
    <location>
        <begin position="232"/>
        <end position="242"/>
    </location>
</feature>
<dbReference type="AlphaFoldDB" id="A0A8D8YXJ7"/>
<feature type="domain" description="RRM" evidence="4">
    <location>
        <begin position="331"/>
        <end position="410"/>
    </location>
</feature>
<dbReference type="Pfam" id="PF00076">
    <property type="entry name" value="RRM_1"/>
    <property type="match status" value="1"/>
</dbReference>
<dbReference type="Gene3D" id="3.30.70.330">
    <property type="match status" value="1"/>
</dbReference>